<feature type="region of interest" description="Disordered" evidence="1">
    <location>
        <begin position="21"/>
        <end position="42"/>
    </location>
</feature>
<keyword evidence="2" id="KW-0812">Transmembrane</keyword>
<evidence type="ECO:0000313" key="3">
    <source>
        <dbReference type="EnsemblPlants" id="TuG1812G0300005001.01.T02.cds274274"/>
    </source>
</evidence>
<evidence type="ECO:0000256" key="2">
    <source>
        <dbReference type="SAM" id="Phobius"/>
    </source>
</evidence>
<reference evidence="3" key="2">
    <citation type="submission" date="2018-03" db="EMBL/GenBank/DDBJ databases">
        <title>The Triticum urartu genome reveals the dynamic nature of wheat genome evolution.</title>
        <authorList>
            <person name="Ling H."/>
            <person name="Ma B."/>
            <person name="Shi X."/>
            <person name="Liu H."/>
            <person name="Dong L."/>
            <person name="Sun H."/>
            <person name="Cao Y."/>
            <person name="Gao Q."/>
            <person name="Zheng S."/>
            <person name="Li Y."/>
            <person name="Yu Y."/>
            <person name="Du H."/>
            <person name="Qi M."/>
            <person name="Li Y."/>
            <person name="Yu H."/>
            <person name="Cui Y."/>
            <person name="Wang N."/>
            <person name="Chen C."/>
            <person name="Wu H."/>
            <person name="Zhao Y."/>
            <person name="Zhang J."/>
            <person name="Li Y."/>
            <person name="Zhou W."/>
            <person name="Zhang B."/>
            <person name="Hu W."/>
            <person name="Eijk M."/>
            <person name="Tang J."/>
            <person name="Witsenboer H."/>
            <person name="Zhao S."/>
            <person name="Li Z."/>
            <person name="Zhang A."/>
            <person name="Wang D."/>
            <person name="Liang C."/>
        </authorList>
    </citation>
    <scope>NUCLEOTIDE SEQUENCE [LARGE SCALE GENOMIC DNA]</scope>
    <source>
        <strain evidence="3">cv. G1812</strain>
    </source>
</reference>
<keyword evidence="2" id="KW-0472">Membrane</keyword>
<name>A0A8R7PYB9_TRIUA</name>
<accession>A0A8R7PYB9</accession>
<proteinExistence type="predicted"/>
<keyword evidence="4" id="KW-1185">Reference proteome</keyword>
<reference evidence="3" key="3">
    <citation type="submission" date="2022-06" db="UniProtKB">
        <authorList>
            <consortium name="EnsemblPlants"/>
        </authorList>
    </citation>
    <scope>IDENTIFICATION</scope>
</reference>
<keyword evidence="2" id="KW-1133">Transmembrane helix</keyword>
<reference evidence="4" key="1">
    <citation type="journal article" date="2013" name="Nature">
        <title>Draft genome of the wheat A-genome progenitor Triticum urartu.</title>
        <authorList>
            <person name="Ling H.Q."/>
            <person name="Zhao S."/>
            <person name="Liu D."/>
            <person name="Wang J."/>
            <person name="Sun H."/>
            <person name="Zhang C."/>
            <person name="Fan H."/>
            <person name="Li D."/>
            <person name="Dong L."/>
            <person name="Tao Y."/>
            <person name="Gao C."/>
            <person name="Wu H."/>
            <person name="Li Y."/>
            <person name="Cui Y."/>
            <person name="Guo X."/>
            <person name="Zheng S."/>
            <person name="Wang B."/>
            <person name="Yu K."/>
            <person name="Liang Q."/>
            <person name="Yang W."/>
            <person name="Lou X."/>
            <person name="Chen J."/>
            <person name="Feng M."/>
            <person name="Jian J."/>
            <person name="Zhang X."/>
            <person name="Luo G."/>
            <person name="Jiang Y."/>
            <person name="Liu J."/>
            <person name="Wang Z."/>
            <person name="Sha Y."/>
            <person name="Zhang B."/>
            <person name="Wu H."/>
            <person name="Tang D."/>
            <person name="Shen Q."/>
            <person name="Xue P."/>
            <person name="Zou S."/>
            <person name="Wang X."/>
            <person name="Liu X."/>
            <person name="Wang F."/>
            <person name="Yang Y."/>
            <person name="An X."/>
            <person name="Dong Z."/>
            <person name="Zhang K."/>
            <person name="Zhang X."/>
            <person name="Luo M.C."/>
            <person name="Dvorak J."/>
            <person name="Tong Y."/>
            <person name="Wang J."/>
            <person name="Yang H."/>
            <person name="Li Z."/>
            <person name="Wang D."/>
            <person name="Zhang A."/>
            <person name="Wang J."/>
        </authorList>
    </citation>
    <scope>NUCLEOTIDE SEQUENCE</scope>
    <source>
        <strain evidence="4">cv. G1812</strain>
    </source>
</reference>
<evidence type="ECO:0000313" key="4">
    <source>
        <dbReference type="Proteomes" id="UP000015106"/>
    </source>
</evidence>
<feature type="compositionally biased region" description="Basic and acidic residues" evidence="1">
    <location>
        <begin position="30"/>
        <end position="42"/>
    </location>
</feature>
<evidence type="ECO:0000256" key="1">
    <source>
        <dbReference type="SAM" id="MobiDB-lite"/>
    </source>
</evidence>
<feature type="transmembrane region" description="Helical" evidence="2">
    <location>
        <begin position="74"/>
        <end position="96"/>
    </location>
</feature>
<dbReference type="Proteomes" id="UP000015106">
    <property type="component" value="Chromosome 3"/>
</dbReference>
<dbReference type="Gramene" id="TuG1812G0300005001.01.T02">
    <property type="protein sequence ID" value="TuG1812G0300005001.01.T02.cds274274"/>
    <property type="gene ID" value="TuG1812G0300005001.01"/>
</dbReference>
<dbReference type="AlphaFoldDB" id="A0A8R7PYB9"/>
<gene>
    <name evidence="3" type="primary">LOC125549182</name>
</gene>
<protein>
    <submittedName>
        <fullName evidence="3">Uncharacterized protein</fullName>
    </submittedName>
</protein>
<dbReference type="EnsemblPlants" id="TuG1812G0300005001.01.T02">
    <property type="protein sequence ID" value="TuG1812G0300005001.01.T02.cds274274"/>
    <property type="gene ID" value="TuG1812G0300005001.01"/>
</dbReference>
<sequence>AHTATATDPRQEGLHRCLRLTSPRPVASRAGDEARRGEPGDMERHGAAAVAVRLRRRLRLLVGLRLRLLQLRRLLVLPPLTLLLISFPANATSFFLL</sequence>
<organism evidence="3 4">
    <name type="scientific">Triticum urartu</name>
    <name type="common">Red wild einkorn</name>
    <name type="synonym">Crithodium urartu</name>
    <dbReference type="NCBI Taxonomy" id="4572"/>
    <lineage>
        <taxon>Eukaryota</taxon>
        <taxon>Viridiplantae</taxon>
        <taxon>Streptophyta</taxon>
        <taxon>Embryophyta</taxon>
        <taxon>Tracheophyta</taxon>
        <taxon>Spermatophyta</taxon>
        <taxon>Magnoliopsida</taxon>
        <taxon>Liliopsida</taxon>
        <taxon>Poales</taxon>
        <taxon>Poaceae</taxon>
        <taxon>BOP clade</taxon>
        <taxon>Pooideae</taxon>
        <taxon>Triticodae</taxon>
        <taxon>Triticeae</taxon>
        <taxon>Triticinae</taxon>
        <taxon>Triticum</taxon>
    </lineage>
</organism>